<keyword evidence="3" id="KW-1185">Reference proteome</keyword>
<dbReference type="RefSeq" id="WP_209921375.1">
    <property type="nucleotide sequence ID" value="NZ_JAGIOP010000002.1"/>
</dbReference>
<evidence type="ECO:0000256" key="1">
    <source>
        <dbReference type="SAM" id="Phobius"/>
    </source>
</evidence>
<sequence>MTTLADFDLGLFISFLHGSIASFVTGLVAVIGSAVFFFGVDWLSTKATYRKLAELYTHSSAFWARWPGDRLWVAPYGELAAEADRCEQLIGNVGSKSLYVGMKKGPTGKQRAKDLRAEFQRQLDREVATYQGLRSAVHNAMNYAVSQGRGPQAPPYNG</sequence>
<keyword evidence="1" id="KW-0472">Membrane</keyword>
<name>A0ABS5A104_9MYCO</name>
<feature type="transmembrane region" description="Helical" evidence="1">
    <location>
        <begin position="20"/>
        <end position="43"/>
    </location>
</feature>
<dbReference type="Proteomes" id="UP000694460">
    <property type="component" value="Unassembled WGS sequence"/>
</dbReference>
<organism evidence="2 3">
    <name type="scientific">Mycolicibacterium lutetiense</name>
    <dbReference type="NCBI Taxonomy" id="1641992"/>
    <lineage>
        <taxon>Bacteria</taxon>
        <taxon>Bacillati</taxon>
        <taxon>Actinomycetota</taxon>
        <taxon>Actinomycetes</taxon>
        <taxon>Mycobacteriales</taxon>
        <taxon>Mycobacteriaceae</taxon>
        <taxon>Mycolicibacterium</taxon>
    </lineage>
</organism>
<evidence type="ECO:0000313" key="2">
    <source>
        <dbReference type="EMBL" id="MBP2455086.1"/>
    </source>
</evidence>
<accession>A0ABS5A104</accession>
<proteinExistence type="predicted"/>
<gene>
    <name evidence="2" type="ORF">JOF57_004999</name>
</gene>
<keyword evidence="1" id="KW-0812">Transmembrane</keyword>
<evidence type="ECO:0000313" key="3">
    <source>
        <dbReference type="Proteomes" id="UP000694460"/>
    </source>
</evidence>
<dbReference type="EMBL" id="JAGIOP010000002">
    <property type="protein sequence ID" value="MBP2455086.1"/>
    <property type="molecule type" value="Genomic_DNA"/>
</dbReference>
<keyword evidence="1" id="KW-1133">Transmembrane helix</keyword>
<protein>
    <submittedName>
        <fullName evidence="2">Uncharacterized protein</fullName>
    </submittedName>
</protein>
<comment type="caution">
    <text evidence="2">The sequence shown here is derived from an EMBL/GenBank/DDBJ whole genome shotgun (WGS) entry which is preliminary data.</text>
</comment>
<reference evidence="2 3" key="1">
    <citation type="submission" date="2021-03" db="EMBL/GenBank/DDBJ databases">
        <title>Sequencing the genomes of 1000 actinobacteria strains.</title>
        <authorList>
            <person name="Klenk H.-P."/>
        </authorList>
    </citation>
    <scope>NUCLEOTIDE SEQUENCE [LARGE SCALE GENOMIC DNA]</scope>
    <source>
        <strain evidence="2 3">DSM 46713</strain>
    </source>
</reference>